<evidence type="ECO:0000256" key="1">
    <source>
        <dbReference type="SAM" id="MobiDB-lite"/>
    </source>
</evidence>
<comment type="caution">
    <text evidence="2">The sequence shown here is derived from an EMBL/GenBank/DDBJ whole genome shotgun (WGS) entry which is preliminary data.</text>
</comment>
<evidence type="ECO:0000313" key="2">
    <source>
        <dbReference type="EMBL" id="KAF0888765.1"/>
    </source>
</evidence>
<evidence type="ECO:0000313" key="3">
    <source>
        <dbReference type="Proteomes" id="UP000479710"/>
    </source>
</evidence>
<organism evidence="2 3">
    <name type="scientific">Oryza meyeriana var. granulata</name>
    <dbReference type="NCBI Taxonomy" id="110450"/>
    <lineage>
        <taxon>Eukaryota</taxon>
        <taxon>Viridiplantae</taxon>
        <taxon>Streptophyta</taxon>
        <taxon>Embryophyta</taxon>
        <taxon>Tracheophyta</taxon>
        <taxon>Spermatophyta</taxon>
        <taxon>Magnoliopsida</taxon>
        <taxon>Liliopsida</taxon>
        <taxon>Poales</taxon>
        <taxon>Poaceae</taxon>
        <taxon>BOP clade</taxon>
        <taxon>Oryzoideae</taxon>
        <taxon>Oryzeae</taxon>
        <taxon>Oryzinae</taxon>
        <taxon>Oryza</taxon>
        <taxon>Oryza meyeriana</taxon>
    </lineage>
</organism>
<sequence>MAGEDDALYEIRRLASGSHEIPRVSAQDAGPSHLPSSPPLAHRRASNPIAE</sequence>
<dbReference type="Proteomes" id="UP000479710">
    <property type="component" value="Unassembled WGS sequence"/>
</dbReference>
<accession>A0A6G1BKA4</accession>
<feature type="region of interest" description="Disordered" evidence="1">
    <location>
        <begin position="15"/>
        <end position="51"/>
    </location>
</feature>
<proteinExistence type="predicted"/>
<keyword evidence="3" id="KW-1185">Reference proteome</keyword>
<protein>
    <submittedName>
        <fullName evidence="2">Uncharacterized protein</fullName>
    </submittedName>
</protein>
<feature type="non-terminal residue" evidence="2">
    <location>
        <position position="51"/>
    </location>
</feature>
<dbReference type="EMBL" id="SPHZ02000012">
    <property type="protein sequence ID" value="KAF0888765.1"/>
    <property type="molecule type" value="Genomic_DNA"/>
</dbReference>
<name>A0A6G1BKA4_9ORYZ</name>
<gene>
    <name evidence="2" type="ORF">E2562_017771</name>
</gene>
<reference evidence="2 3" key="1">
    <citation type="submission" date="2019-11" db="EMBL/GenBank/DDBJ databases">
        <title>Whole genome sequence of Oryza granulata.</title>
        <authorList>
            <person name="Li W."/>
        </authorList>
    </citation>
    <scope>NUCLEOTIDE SEQUENCE [LARGE SCALE GENOMIC DNA]</scope>
    <source>
        <strain evidence="3">cv. Menghai</strain>
        <tissue evidence="2">Leaf</tissue>
    </source>
</reference>
<dbReference type="AlphaFoldDB" id="A0A6G1BKA4"/>